<dbReference type="AlphaFoldDB" id="A0A815KSF1"/>
<evidence type="ECO:0000259" key="1">
    <source>
        <dbReference type="PROSITE" id="PS51196"/>
    </source>
</evidence>
<dbReference type="Gene3D" id="3.40.50.300">
    <property type="entry name" value="P-loop containing nucleotide triphosphate hydrolases"/>
    <property type="match status" value="1"/>
</dbReference>
<dbReference type="InterPro" id="IPR014018">
    <property type="entry name" value="SecA_motor_DEAD"/>
</dbReference>
<comment type="caution">
    <text evidence="2">The sequence shown here is derived from an EMBL/GenBank/DDBJ whole genome shotgun (WGS) entry which is preliminary data.</text>
</comment>
<evidence type="ECO:0000313" key="3">
    <source>
        <dbReference type="Proteomes" id="UP000663864"/>
    </source>
</evidence>
<organism evidence="2 3">
    <name type="scientific">Rotaria sordida</name>
    <dbReference type="NCBI Taxonomy" id="392033"/>
    <lineage>
        <taxon>Eukaryota</taxon>
        <taxon>Metazoa</taxon>
        <taxon>Spiralia</taxon>
        <taxon>Gnathifera</taxon>
        <taxon>Rotifera</taxon>
        <taxon>Eurotatoria</taxon>
        <taxon>Bdelloidea</taxon>
        <taxon>Philodinida</taxon>
        <taxon>Philodinidae</taxon>
        <taxon>Rotaria</taxon>
    </lineage>
</organism>
<evidence type="ECO:0000313" key="2">
    <source>
        <dbReference type="EMBL" id="CAF1397552.1"/>
    </source>
</evidence>
<proteinExistence type="predicted"/>
<protein>
    <recommendedName>
        <fullName evidence="1">SecA family profile domain-containing protein</fullName>
    </recommendedName>
</protein>
<name>A0A815KSF1_9BILA</name>
<dbReference type="Proteomes" id="UP000663864">
    <property type="component" value="Unassembled WGS sequence"/>
</dbReference>
<gene>
    <name evidence="2" type="ORF">ZHD862_LOCUS32952</name>
</gene>
<feature type="domain" description="SecA family profile" evidence="1">
    <location>
        <begin position="1"/>
        <end position="384"/>
    </location>
</feature>
<dbReference type="PROSITE" id="PS51196">
    <property type="entry name" value="SECA_MOTOR_DEAD"/>
    <property type="match status" value="1"/>
</dbReference>
<dbReference type="EMBL" id="CAJNOT010003726">
    <property type="protein sequence ID" value="CAF1397552.1"/>
    <property type="molecule type" value="Genomic_DNA"/>
</dbReference>
<sequence length="384" mass="44770">MKIILKKNLEPFNFTNYVKYRTFETMCDEKLSNQNSNKTLRNIISDIISEEKLYPINIKENEEEKSILLIDEVDVFFSHQFDKMYNAVVTIKNKHITQIQKDIWKHIVTNKSDEGQLKTFFELKLFSLIDKDKLLSNLAHSNILKNHLKEMINTALNIHNNINTFKDKFKITDNVIYAKDSDGKYSSSTIYNYENSFYYLKLIISYSELPHSFNGIFGVSESLKDLSNAEESLLKHYNITKRSYYPSFFDKSKLKFNKNHDFIIIKISSKIGLIPLIAEDRSVLIFFENEKILDEFYNSYSGDLGVIPFFIIHAGHHGKVTLLTKEFGRGVDFQSETKVDEKGGIHVIQTFFSVNIKEEIQIKGRTARKDELGSYELILCLEHL</sequence>
<dbReference type="SUPFAM" id="SSF52540">
    <property type="entry name" value="P-loop containing nucleoside triphosphate hydrolases"/>
    <property type="match status" value="1"/>
</dbReference>
<reference evidence="2" key="1">
    <citation type="submission" date="2021-02" db="EMBL/GenBank/DDBJ databases">
        <authorList>
            <person name="Nowell W R."/>
        </authorList>
    </citation>
    <scope>NUCLEOTIDE SEQUENCE</scope>
</reference>
<dbReference type="InterPro" id="IPR027417">
    <property type="entry name" value="P-loop_NTPase"/>
</dbReference>
<accession>A0A815KSF1</accession>